<feature type="coiled-coil region" evidence="1">
    <location>
        <begin position="47"/>
        <end position="74"/>
    </location>
</feature>
<keyword evidence="5" id="KW-1185">Reference proteome</keyword>
<sequence length="178" mass="20521">MDLPGREHRVRVPPFETGFGYLRAVGLVIAGMVIGAALFLSIYNQRLNMMIVENRELLAEKSRLEGEVADLRKTKNQQTTINLLNIYIEPGEHTTLDKLTESELKRRIHSQLKPVVVGRKISEFAAMPEVYEQILYEKPMLGVMDNDYMVQSVKWIVLTQSELKVWVTVKEWKRIPVP</sequence>
<reference evidence="4 5" key="1">
    <citation type="submission" date="2019-11" db="EMBL/GenBank/DDBJ databases">
        <title>Draft genome sequences of five Paenibacillus species of dairy origin.</title>
        <authorList>
            <person name="Olajide A.M."/>
            <person name="Chen S."/>
            <person name="Lapointe G."/>
        </authorList>
    </citation>
    <scope>NUCLEOTIDE SEQUENCE [LARGE SCALE GENOMIC DNA]</scope>
    <source>
        <strain evidence="4 5">2CS3</strain>
    </source>
</reference>
<evidence type="ECO:0000256" key="2">
    <source>
        <dbReference type="SAM" id="Phobius"/>
    </source>
</evidence>
<keyword evidence="2" id="KW-0472">Membrane</keyword>
<dbReference type="EMBL" id="WNZX01000023">
    <property type="protein sequence ID" value="MUG73221.1"/>
    <property type="molecule type" value="Genomic_DNA"/>
</dbReference>
<organism evidence="4 5">
    <name type="scientific">Paenibacillus validus</name>
    <dbReference type="NCBI Taxonomy" id="44253"/>
    <lineage>
        <taxon>Bacteria</taxon>
        <taxon>Bacillati</taxon>
        <taxon>Bacillota</taxon>
        <taxon>Bacilli</taxon>
        <taxon>Bacillales</taxon>
        <taxon>Paenibacillaceae</taxon>
        <taxon>Paenibacillus</taxon>
    </lineage>
</organism>
<protein>
    <recommendedName>
        <fullName evidence="3">Sporulation membrane protein YtrI C-terminal domain-containing protein</fullName>
    </recommendedName>
</protein>
<dbReference type="Pfam" id="PF26347">
    <property type="entry name" value="YtrI_sporulation"/>
    <property type="match status" value="1"/>
</dbReference>
<feature type="domain" description="Sporulation membrane protein YtrI C-terminal" evidence="3">
    <location>
        <begin position="85"/>
        <end position="170"/>
    </location>
</feature>
<gene>
    <name evidence="4" type="ORF">GNP93_21550</name>
</gene>
<dbReference type="AlphaFoldDB" id="A0A7X2ZE57"/>
<feature type="transmembrane region" description="Helical" evidence="2">
    <location>
        <begin position="20"/>
        <end position="43"/>
    </location>
</feature>
<keyword evidence="1" id="KW-0175">Coiled coil</keyword>
<comment type="caution">
    <text evidence="4">The sequence shown here is derived from an EMBL/GenBank/DDBJ whole genome shotgun (WGS) entry which is preliminary data.</text>
</comment>
<dbReference type="Proteomes" id="UP000450917">
    <property type="component" value="Unassembled WGS sequence"/>
</dbReference>
<accession>A0A7X2ZE57</accession>
<evidence type="ECO:0000313" key="4">
    <source>
        <dbReference type="EMBL" id="MUG73221.1"/>
    </source>
</evidence>
<evidence type="ECO:0000313" key="5">
    <source>
        <dbReference type="Proteomes" id="UP000450917"/>
    </source>
</evidence>
<evidence type="ECO:0000259" key="3">
    <source>
        <dbReference type="Pfam" id="PF26347"/>
    </source>
</evidence>
<proteinExistence type="predicted"/>
<keyword evidence="2" id="KW-1133">Transmembrane helix</keyword>
<name>A0A7X2ZE57_9BACL</name>
<evidence type="ECO:0000256" key="1">
    <source>
        <dbReference type="SAM" id="Coils"/>
    </source>
</evidence>
<dbReference type="InterPro" id="IPR058620">
    <property type="entry name" value="YtrI_C"/>
</dbReference>
<keyword evidence="2" id="KW-0812">Transmembrane</keyword>